<feature type="region of interest" description="Disordered" evidence="3">
    <location>
        <begin position="261"/>
        <end position="295"/>
    </location>
</feature>
<organism evidence="5 6">
    <name type="scientific">Temnothorax longispinosus</name>
    <dbReference type="NCBI Taxonomy" id="300112"/>
    <lineage>
        <taxon>Eukaryota</taxon>
        <taxon>Metazoa</taxon>
        <taxon>Ecdysozoa</taxon>
        <taxon>Arthropoda</taxon>
        <taxon>Hexapoda</taxon>
        <taxon>Insecta</taxon>
        <taxon>Pterygota</taxon>
        <taxon>Neoptera</taxon>
        <taxon>Endopterygota</taxon>
        <taxon>Hymenoptera</taxon>
        <taxon>Apocrita</taxon>
        <taxon>Aculeata</taxon>
        <taxon>Formicoidea</taxon>
        <taxon>Formicidae</taxon>
        <taxon>Myrmicinae</taxon>
        <taxon>Temnothorax</taxon>
    </lineage>
</organism>
<dbReference type="GO" id="GO:0006355">
    <property type="term" value="P:regulation of DNA-templated transcription"/>
    <property type="evidence" value="ECO:0007669"/>
    <property type="project" value="InterPro"/>
</dbReference>
<accession>A0A4S2JY04</accession>
<keyword evidence="6" id="KW-1185">Reference proteome</keyword>
<evidence type="ECO:0000313" key="6">
    <source>
        <dbReference type="Proteomes" id="UP000310200"/>
    </source>
</evidence>
<dbReference type="GO" id="GO:0005694">
    <property type="term" value="C:chromosome"/>
    <property type="evidence" value="ECO:0007669"/>
    <property type="project" value="InterPro"/>
</dbReference>
<comment type="caution">
    <text evidence="5">The sequence shown here is derived from an EMBL/GenBank/DDBJ whole genome shotgun (WGS) entry which is preliminary data.</text>
</comment>
<evidence type="ECO:0000256" key="2">
    <source>
        <dbReference type="ARBA" id="ARBA00023242"/>
    </source>
</evidence>
<dbReference type="AlphaFoldDB" id="A0A4S2JY04"/>
<feature type="domain" description="Set2 Rpb1 interacting" evidence="4">
    <location>
        <begin position="474"/>
        <end position="535"/>
    </location>
</feature>
<evidence type="ECO:0000259" key="4">
    <source>
        <dbReference type="Pfam" id="PF08236"/>
    </source>
</evidence>
<gene>
    <name evidence="5" type="ORF">DBV15_06626</name>
</gene>
<reference evidence="5 6" key="1">
    <citation type="journal article" date="2019" name="Philos. Trans. R. Soc. Lond., B, Biol. Sci.">
        <title>Ant behaviour and brain gene expression of defending hosts depend on the ecological success of the intruding social parasite.</title>
        <authorList>
            <person name="Kaur R."/>
            <person name="Stoldt M."/>
            <person name="Jongepier E."/>
            <person name="Feldmeyer B."/>
            <person name="Menzel F."/>
            <person name="Bornberg-Bauer E."/>
            <person name="Foitzik S."/>
        </authorList>
    </citation>
    <scope>NUCLEOTIDE SEQUENCE [LARGE SCALE GENOMIC DNA]</scope>
    <source>
        <tissue evidence="5">Whole body</tissue>
    </source>
</reference>
<dbReference type="EMBL" id="QBLH01003241">
    <property type="protein sequence ID" value="TGZ41403.1"/>
    <property type="molecule type" value="Genomic_DNA"/>
</dbReference>
<dbReference type="InterPro" id="IPR013257">
    <property type="entry name" value="SRI"/>
</dbReference>
<name>A0A4S2JY04_9HYME</name>
<keyword evidence="2" id="KW-0539">Nucleus</keyword>
<evidence type="ECO:0000256" key="1">
    <source>
        <dbReference type="ARBA" id="ARBA00004123"/>
    </source>
</evidence>
<evidence type="ECO:0000256" key="3">
    <source>
        <dbReference type="SAM" id="MobiDB-lite"/>
    </source>
</evidence>
<evidence type="ECO:0000313" key="5">
    <source>
        <dbReference type="EMBL" id="TGZ41403.1"/>
    </source>
</evidence>
<protein>
    <recommendedName>
        <fullName evidence="4">Set2 Rpb1 interacting domain-containing protein</fullName>
    </recommendedName>
</protein>
<sequence length="543" mass="62793">MTMTTDRSSLPFIMKKERNVCNDSDSDINSDNIGDFSSVPLPSLSKNNSVIVDESNNDFLRLTTMARFFAYTYKFTWLKSLKRSLKRLRLNLLFFRETYVRTVYSSYLHKCLLDNYATCYKQNDDDDDDDDNNVQSVEVKKCADQMELYAVHCALEASLYRQNMLRLIADVKSHTVKKKAYKKLVIFLQAPTDRIDIAIQTDEWMDLEETNIQNVSLTKSNNCEKPVQVAVPTATSSSSCENRNTMEDFLDETDMQMLQSVTKEESNDASQGSKDQGDSHTMDNAPVRNEDETSQDSLLQHMQDMFCESDDSSDLTRLIEKHSGVTKANIDKEINKICLEADIIASSNLFGVPVGTTASKPTNVAKVTTSEGKISFSRYKEMQSRRSIKLKGRNVNETVESKQKQKASAIWFVERVHQVSKLKAKMTELSLTNYRRHGRVKEKFLRLFGESEDEEMMPDSPICIEEHLPACKERIAPWIVKYLMPFYKKRRIKDRQLFKAVAKYITDMLIIENTFPEQECVRKYIEHYFKNKRSIKTKQDIYL</sequence>
<comment type="subcellular location">
    <subcellularLocation>
        <location evidence="1">Nucleus</location>
    </subcellularLocation>
</comment>
<proteinExistence type="predicted"/>
<dbReference type="Proteomes" id="UP000310200">
    <property type="component" value="Unassembled WGS sequence"/>
</dbReference>
<dbReference type="Pfam" id="PF08236">
    <property type="entry name" value="SRI"/>
    <property type="match status" value="1"/>
</dbReference>